<sequence>MLKSENIQNPIKLLKLYVKTLFFRPYGLPSYSIYYMDDGTTIYRESESPHHYDKVKMIGHDTGYFHKYFTGFGFE</sequence>
<evidence type="ECO:0000313" key="2">
    <source>
        <dbReference type="Proteomes" id="UP000007999"/>
    </source>
</evidence>
<dbReference type="Proteomes" id="UP000007999">
    <property type="component" value="Chromosome"/>
</dbReference>
<accession>H6QJT3</accession>
<dbReference type="KEGG" id="rmi:RMB_05990"/>
<proteinExistence type="predicted"/>
<organism evidence="1 2">
    <name type="scientific">Rickettsia massiliae str. AZT80</name>
    <dbReference type="NCBI Taxonomy" id="1105112"/>
    <lineage>
        <taxon>Bacteria</taxon>
        <taxon>Pseudomonadati</taxon>
        <taxon>Pseudomonadota</taxon>
        <taxon>Alphaproteobacteria</taxon>
        <taxon>Rickettsiales</taxon>
        <taxon>Rickettsiaceae</taxon>
        <taxon>Rickettsieae</taxon>
        <taxon>Rickettsia</taxon>
        <taxon>spotted fever group</taxon>
    </lineage>
</organism>
<gene>
    <name evidence="1" type="ORF">RMB_05990</name>
</gene>
<name>H6QJT3_RICMA</name>
<dbReference type="AlphaFoldDB" id="H6QJT3"/>
<protein>
    <submittedName>
        <fullName evidence="1">Uncharacterized protein</fullName>
    </submittedName>
</protein>
<evidence type="ECO:0000313" key="1">
    <source>
        <dbReference type="EMBL" id="AFB31933.1"/>
    </source>
</evidence>
<reference evidence="2" key="1">
    <citation type="submission" date="2012-02" db="EMBL/GenBank/DDBJ databases">
        <title>Complete genome sequence of Rickettsia parkeri strain Portsmouth.</title>
        <authorList>
            <person name="Johnson S.L."/>
            <person name="Munk A.C."/>
            <person name="Han S."/>
            <person name="Bruce D.C."/>
            <person name="Dasch G.A."/>
        </authorList>
    </citation>
    <scope>NUCLEOTIDE SEQUENCE [LARGE SCALE GENOMIC DNA]</scope>
    <source>
        <strain evidence="2">AZT80 (RMB)</strain>
    </source>
</reference>
<dbReference type="HOGENOM" id="CLU_194608_0_0_5"/>
<dbReference type="EMBL" id="CP003319">
    <property type="protein sequence ID" value="AFB31933.1"/>
    <property type="molecule type" value="Genomic_DNA"/>
</dbReference>